<dbReference type="PANTHER" id="PTHR30055:SF234">
    <property type="entry name" value="HTH-TYPE TRANSCRIPTIONAL REGULATOR BETI"/>
    <property type="match status" value="1"/>
</dbReference>
<keyword evidence="8" id="KW-1185">Reference proteome</keyword>
<protein>
    <submittedName>
        <fullName evidence="7">AcrR family transcriptional regulator</fullName>
    </submittedName>
</protein>
<dbReference type="PANTHER" id="PTHR30055">
    <property type="entry name" value="HTH-TYPE TRANSCRIPTIONAL REGULATOR RUTR"/>
    <property type="match status" value="1"/>
</dbReference>
<dbReference type="Proteomes" id="UP000541033">
    <property type="component" value="Unassembled WGS sequence"/>
</dbReference>
<feature type="domain" description="HTH tetR-type" evidence="6">
    <location>
        <begin position="26"/>
        <end position="85"/>
    </location>
</feature>
<organism evidence="7 8">
    <name type="scientific">Lysinibacter cavernae</name>
    <dbReference type="NCBI Taxonomy" id="1640652"/>
    <lineage>
        <taxon>Bacteria</taxon>
        <taxon>Bacillati</taxon>
        <taxon>Actinomycetota</taxon>
        <taxon>Actinomycetes</taxon>
        <taxon>Micrococcales</taxon>
        <taxon>Microbacteriaceae</taxon>
        <taxon>Lysinibacter</taxon>
    </lineage>
</organism>
<feature type="region of interest" description="Disordered" evidence="5">
    <location>
        <begin position="200"/>
        <end position="228"/>
    </location>
</feature>
<dbReference type="Gene3D" id="1.10.357.10">
    <property type="entry name" value="Tetracycline Repressor, domain 2"/>
    <property type="match status" value="1"/>
</dbReference>
<evidence type="ECO:0000259" key="6">
    <source>
        <dbReference type="PROSITE" id="PS50977"/>
    </source>
</evidence>
<dbReference type="InterPro" id="IPR009057">
    <property type="entry name" value="Homeodomain-like_sf"/>
</dbReference>
<evidence type="ECO:0000313" key="7">
    <source>
        <dbReference type="EMBL" id="NIH52162.1"/>
    </source>
</evidence>
<evidence type="ECO:0000256" key="2">
    <source>
        <dbReference type="ARBA" id="ARBA00023125"/>
    </source>
</evidence>
<evidence type="ECO:0000256" key="5">
    <source>
        <dbReference type="SAM" id="MobiDB-lite"/>
    </source>
</evidence>
<accession>A0A7X5TSY7</accession>
<evidence type="ECO:0000256" key="3">
    <source>
        <dbReference type="ARBA" id="ARBA00023163"/>
    </source>
</evidence>
<dbReference type="GO" id="GO:0003700">
    <property type="term" value="F:DNA-binding transcription factor activity"/>
    <property type="evidence" value="ECO:0007669"/>
    <property type="project" value="TreeGrafter"/>
</dbReference>
<dbReference type="InterPro" id="IPR050109">
    <property type="entry name" value="HTH-type_TetR-like_transc_reg"/>
</dbReference>
<gene>
    <name evidence="7" type="ORF">FHX76_000030</name>
</gene>
<dbReference type="GO" id="GO:0000976">
    <property type="term" value="F:transcription cis-regulatory region binding"/>
    <property type="evidence" value="ECO:0007669"/>
    <property type="project" value="TreeGrafter"/>
</dbReference>
<keyword evidence="3" id="KW-0804">Transcription</keyword>
<evidence type="ECO:0000256" key="4">
    <source>
        <dbReference type="PROSITE-ProRule" id="PRU00335"/>
    </source>
</evidence>
<dbReference type="PRINTS" id="PR00455">
    <property type="entry name" value="HTHTETR"/>
</dbReference>
<dbReference type="SUPFAM" id="SSF46689">
    <property type="entry name" value="Homeodomain-like"/>
    <property type="match status" value="1"/>
</dbReference>
<keyword evidence="2 4" id="KW-0238">DNA-binding</keyword>
<feature type="DNA-binding region" description="H-T-H motif" evidence="4">
    <location>
        <begin position="48"/>
        <end position="67"/>
    </location>
</feature>
<keyword evidence="1" id="KW-0805">Transcription regulation</keyword>
<feature type="region of interest" description="Disordered" evidence="5">
    <location>
        <begin position="1"/>
        <end position="23"/>
    </location>
</feature>
<evidence type="ECO:0000313" key="8">
    <source>
        <dbReference type="Proteomes" id="UP000541033"/>
    </source>
</evidence>
<dbReference type="EMBL" id="JAAMOX010000001">
    <property type="protein sequence ID" value="NIH52162.1"/>
    <property type="molecule type" value="Genomic_DNA"/>
</dbReference>
<comment type="caution">
    <text evidence="7">The sequence shown here is derived from an EMBL/GenBank/DDBJ whole genome shotgun (WGS) entry which is preliminary data.</text>
</comment>
<proteinExistence type="predicted"/>
<evidence type="ECO:0000256" key="1">
    <source>
        <dbReference type="ARBA" id="ARBA00023015"/>
    </source>
</evidence>
<name>A0A7X5TSY7_9MICO</name>
<dbReference type="AlphaFoldDB" id="A0A7X5TSY7"/>
<dbReference type="RefSeq" id="WP_341777811.1">
    <property type="nucleotide sequence ID" value="NZ_JAAMOX010000001.1"/>
</dbReference>
<feature type="compositionally biased region" description="Low complexity" evidence="5">
    <location>
        <begin position="210"/>
        <end position="221"/>
    </location>
</feature>
<dbReference type="Pfam" id="PF00440">
    <property type="entry name" value="TetR_N"/>
    <property type="match status" value="1"/>
</dbReference>
<reference evidence="7 8" key="1">
    <citation type="submission" date="2020-02" db="EMBL/GenBank/DDBJ databases">
        <title>Sequencing the genomes of 1000 actinobacteria strains.</title>
        <authorList>
            <person name="Klenk H.-P."/>
        </authorList>
    </citation>
    <scope>NUCLEOTIDE SEQUENCE [LARGE SCALE GENOMIC DNA]</scope>
    <source>
        <strain evidence="7 8">DSM 27960</strain>
    </source>
</reference>
<sequence>MHEPEQPVMAANDNGPSRRAQPLAPDDRKAMIIDAVTPLVLEQGSSVTSKQLAEAAGLAEGTIFRAFGDKQTLLTAVFERYLDPEPMRKELRSIDPAESLEIKVRLIIEILRNRFGNIFRIRAAIEQHSQPHLVSQREHLNRIIAELLEPDLDRLLWSRAAVSHLVRMLALASAIPRLNEGYELSSDELASMVLYGIVGSPPEPHPSPQTPSSHSQISPSTLKEHHAA</sequence>
<dbReference type="PROSITE" id="PS50977">
    <property type="entry name" value="HTH_TETR_2"/>
    <property type="match status" value="1"/>
</dbReference>
<dbReference type="InterPro" id="IPR001647">
    <property type="entry name" value="HTH_TetR"/>
</dbReference>